<accession>A0A2P4WY79</accession>
<keyword evidence="2" id="KW-1185">Reference proteome</keyword>
<dbReference type="Proteomes" id="UP000237271">
    <property type="component" value="Unassembled WGS sequence"/>
</dbReference>
<comment type="caution">
    <text evidence="1">The sequence shown here is derived from an EMBL/GenBank/DDBJ whole genome shotgun (WGS) entry which is preliminary data.</text>
</comment>
<organism evidence="1 2">
    <name type="scientific">Phytophthora palmivora</name>
    <dbReference type="NCBI Taxonomy" id="4796"/>
    <lineage>
        <taxon>Eukaryota</taxon>
        <taxon>Sar</taxon>
        <taxon>Stramenopiles</taxon>
        <taxon>Oomycota</taxon>
        <taxon>Peronosporomycetes</taxon>
        <taxon>Peronosporales</taxon>
        <taxon>Peronosporaceae</taxon>
        <taxon>Phytophthora</taxon>
    </lineage>
</organism>
<reference evidence="1 2" key="1">
    <citation type="journal article" date="2017" name="Genome Biol. Evol.">
        <title>Phytophthora megakarya and P. palmivora, closely related causal agents of cacao black pod rot, underwent increases in genome sizes and gene numbers by different mechanisms.</title>
        <authorList>
            <person name="Ali S.S."/>
            <person name="Shao J."/>
            <person name="Lary D.J."/>
            <person name="Kronmiller B."/>
            <person name="Shen D."/>
            <person name="Strem M.D."/>
            <person name="Amoako-Attah I."/>
            <person name="Akrofi A.Y."/>
            <person name="Begoude B.A."/>
            <person name="Ten Hoopen G.M."/>
            <person name="Coulibaly K."/>
            <person name="Kebe B.I."/>
            <person name="Melnick R.L."/>
            <person name="Guiltinan M.J."/>
            <person name="Tyler B.M."/>
            <person name="Meinhardt L.W."/>
            <person name="Bailey B.A."/>
        </authorList>
    </citation>
    <scope>NUCLEOTIDE SEQUENCE [LARGE SCALE GENOMIC DNA]</scope>
    <source>
        <strain evidence="2">sbr112.9</strain>
    </source>
</reference>
<dbReference type="EMBL" id="NCKW01020305">
    <property type="protein sequence ID" value="POM58239.1"/>
    <property type="molecule type" value="Genomic_DNA"/>
</dbReference>
<dbReference type="AlphaFoldDB" id="A0A2P4WY79"/>
<sequence>MESLCEGDTLQSLAASTPAEQVERIEAFEASFESTSPHIAHVRGLKAPVAELNPAQPKPLRLMAHPYEGKED</sequence>
<protein>
    <submittedName>
        <fullName evidence="1">Gag protein</fullName>
    </submittedName>
</protein>
<name>A0A2P4WY79_9STRA</name>
<gene>
    <name evidence="1" type="ORF">PHPALM_37137</name>
</gene>
<proteinExistence type="predicted"/>
<evidence type="ECO:0000313" key="1">
    <source>
        <dbReference type="EMBL" id="POM58239.1"/>
    </source>
</evidence>
<evidence type="ECO:0000313" key="2">
    <source>
        <dbReference type="Proteomes" id="UP000237271"/>
    </source>
</evidence>